<sequence length="291" mass="32673">MMTLTQLEIFSKLAELKNFTHTAQLLNISQSAISHALKSLEKKWETQLFYRNNNEVELTAAGQRLRPYVNEILNVSNIIHQEVMDLKGLKAGTLRIGSFGASSSNVLIPMILKQFTQQYPDVEVLMLEGTDKEVLQWIDERKVDLGFVVLPETRFDSFALLEDIFVALLPKDLEIAQKPAVQLQELIDHPFILTSAGSQNHVMELFKAAQLTPQIKYNLSQILSILNMVNHGAGVSIVADLALDKNILQLYPNVVKRPLSPNTKRSIGLAVKNKQQMTPIAKAFVEIAMQL</sequence>
<dbReference type="InterPro" id="IPR036390">
    <property type="entry name" value="WH_DNA-bd_sf"/>
</dbReference>
<evidence type="ECO:0000256" key="2">
    <source>
        <dbReference type="ARBA" id="ARBA00023015"/>
    </source>
</evidence>
<gene>
    <name evidence="6" type="ORF">ACI8B_160085</name>
</gene>
<dbReference type="SUPFAM" id="SSF46785">
    <property type="entry name" value="Winged helix' DNA-binding domain"/>
    <property type="match status" value="1"/>
</dbReference>
<dbReference type="Gene3D" id="3.40.190.290">
    <property type="match status" value="1"/>
</dbReference>
<keyword evidence="3" id="KW-0238">DNA-binding</keyword>
<protein>
    <recommendedName>
        <fullName evidence="5">HTH lysR-type domain-containing protein</fullName>
    </recommendedName>
</protein>
<name>A0A653K3Q8_9GAMM</name>
<keyword evidence="4" id="KW-0804">Transcription</keyword>
<dbReference type="CDD" id="cd05466">
    <property type="entry name" value="PBP2_LTTR_substrate"/>
    <property type="match status" value="1"/>
</dbReference>
<dbReference type="InterPro" id="IPR000847">
    <property type="entry name" value="LysR_HTH_N"/>
</dbReference>
<accession>A0A653K3Q8</accession>
<feature type="domain" description="HTH lysR-type" evidence="5">
    <location>
        <begin position="2"/>
        <end position="59"/>
    </location>
</feature>
<keyword evidence="2" id="KW-0805">Transcription regulation</keyword>
<dbReference type="GO" id="GO:0003677">
    <property type="term" value="F:DNA binding"/>
    <property type="evidence" value="ECO:0007669"/>
    <property type="project" value="UniProtKB-KW"/>
</dbReference>
<dbReference type="Pfam" id="PF03466">
    <property type="entry name" value="LysR_substrate"/>
    <property type="match status" value="1"/>
</dbReference>
<dbReference type="GO" id="GO:0005829">
    <property type="term" value="C:cytosol"/>
    <property type="evidence" value="ECO:0007669"/>
    <property type="project" value="TreeGrafter"/>
</dbReference>
<dbReference type="EMBL" id="CABWKZ010000008">
    <property type="protein sequence ID" value="VXA54441.1"/>
    <property type="molecule type" value="Genomic_DNA"/>
</dbReference>
<dbReference type="InterPro" id="IPR005119">
    <property type="entry name" value="LysR_subst-bd"/>
</dbReference>
<comment type="similarity">
    <text evidence="1">Belongs to the LysR transcriptional regulatory family.</text>
</comment>
<evidence type="ECO:0000259" key="5">
    <source>
        <dbReference type="PROSITE" id="PS50931"/>
    </source>
</evidence>
<dbReference type="AlphaFoldDB" id="A0A653K3Q8"/>
<evidence type="ECO:0000313" key="7">
    <source>
        <dbReference type="Proteomes" id="UP000430404"/>
    </source>
</evidence>
<evidence type="ECO:0000256" key="4">
    <source>
        <dbReference type="ARBA" id="ARBA00023163"/>
    </source>
</evidence>
<dbReference type="PANTHER" id="PTHR30419">
    <property type="entry name" value="HTH-TYPE TRANSCRIPTIONAL REGULATOR YBHD"/>
    <property type="match status" value="1"/>
</dbReference>
<dbReference type="PANTHER" id="PTHR30419:SF24">
    <property type="entry name" value="HTH-TYPE TRANSCRIPTIONAL REGULATOR CZCR"/>
    <property type="match status" value="1"/>
</dbReference>
<dbReference type="FunFam" id="1.10.10.10:FF:000001">
    <property type="entry name" value="LysR family transcriptional regulator"/>
    <property type="match status" value="1"/>
</dbReference>
<proteinExistence type="inferred from homology"/>
<reference evidence="6 7" key="1">
    <citation type="submission" date="2019-10" db="EMBL/GenBank/DDBJ databases">
        <authorList>
            <person name="Karimi E."/>
        </authorList>
    </citation>
    <scope>NUCLEOTIDE SEQUENCE [LARGE SCALE GENOMIC DNA]</scope>
    <source>
        <strain evidence="6">Acinetobacter sp. 8BE</strain>
    </source>
</reference>
<organism evidence="6 7">
    <name type="scientific">Acinetobacter proteolyticus</name>
    <dbReference type="NCBI Taxonomy" id="1776741"/>
    <lineage>
        <taxon>Bacteria</taxon>
        <taxon>Pseudomonadati</taxon>
        <taxon>Pseudomonadota</taxon>
        <taxon>Gammaproteobacteria</taxon>
        <taxon>Moraxellales</taxon>
        <taxon>Moraxellaceae</taxon>
        <taxon>Acinetobacter</taxon>
    </lineage>
</organism>
<dbReference type="GO" id="GO:0003700">
    <property type="term" value="F:DNA-binding transcription factor activity"/>
    <property type="evidence" value="ECO:0007669"/>
    <property type="project" value="InterPro"/>
</dbReference>
<evidence type="ECO:0000256" key="3">
    <source>
        <dbReference type="ARBA" id="ARBA00023125"/>
    </source>
</evidence>
<dbReference type="PROSITE" id="PS50931">
    <property type="entry name" value="HTH_LYSR"/>
    <property type="match status" value="1"/>
</dbReference>
<evidence type="ECO:0000256" key="1">
    <source>
        <dbReference type="ARBA" id="ARBA00009437"/>
    </source>
</evidence>
<dbReference type="InterPro" id="IPR050950">
    <property type="entry name" value="HTH-type_LysR_regulators"/>
</dbReference>
<dbReference type="SUPFAM" id="SSF53850">
    <property type="entry name" value="Periplasmic binding protein-like II"/>
    <property type="match status" value="1"/>
</dbReference>
<dbReference type="Gene3D" id="1.10.10.10">
    <property type="entry name" value="Winged helix-like DNA-binding domain superfamily/Winged helix DNA-binding domain"/>
    <property type="match status" value="1"/>
</dbReference>
<dbReference type="InterPro" id="IPR036388">
    <property type="entry name" value="WH-like_DNA-bd_sf"/>
</dbReference>
<dbReference type="PRINTS" id="PR00039">
    <property type="entry name" value="HTHLYSR"/>
</dbReference>
<dbReference type="Proteomes" id="UP000430404">
    <property type="component" value="Unassembled WGS sequence"/>
</dbReference>
<evidence type="ECO:0000313" key="6">
    <source>
        <dbReference type="EMBL" id="VXA54441.1"/>
    </source>
</evidence>
<dbReference type="Pfam" id="PF00126">
    <property type="entry name" value="HTH_1"/>
    <property type="match status" value="1"/>
</dbReference>